<evidence type="ECO:0000259" key="1">
    <source>
        <dbReference type="PROSITE" id="PS51186"/>
    </source>
</evidence>
<dbReference type="Pfam" id="PF26421">
    <property type="entry name" value="Avidin_like"/>
    <property type="match status" value="1"/>
</dbReference>
<feature type="domain" description="N-acetyltransferase" evidence="1">
    <location>
        <begin position="1"/>
        <end position="147"/>
    </location>
</feature>
<dbReference type="Pfam" id="PF13508">
    <property type="entry name" value="Acetyltransf_7"/>
    <property type="match status" value="1"/>
</dbReference>
<protein>
    <submittedName>
        <fullName evidence="2">GNAT family N-acetyltransferase</fullName>
    </submittedName>
</protein>
<dbReference type="EMBL" id="JACRSW010000004">
    <property type="protein sequence ID" value="MBC8556376.1"/>
    <property type="molecule type" value="Genomic_DNA"/>
</dbReference>
<dbReference type="PANTHER" id="PTHR43451">
    <property type="entry name" value="ACETYLTRANSFERASE (GNAT) FAMILY PROTEIN"/>
    <property type="match status" value="1"/>
</dbReference>
<keyword evidence="3" id="KW-1185">Reference proteome</keyword>
<comment type="caution">
    <text evidence="2">The sequence shown here is derived from an EMBL/GenBank/DDBJ whole genome shotgun (WGS) entry which is preliminary data.</text>
</comment>
<dbReference type="InterPro" id="IPR052564">
    <property type="entry name" value="N-acetyltrans/Recomb-assoc"/>
</dbReference>
<dbReference type="PROSITE" id="PS51186">
    <property type="entry name" value="GNAT"/>
    <property type="match status" value="1"/>
</dbReference>
<accession>A0ABR7MRF2</accession>
<organism evidence="2 3">
    <name type="scientific">Jutongia hominis</name>
    <dbReference type="NCBI Taxonomy" id="2763664"/>
    <lineage>
        <taxon>Bacteria</taxon>
        <taxon>Bacillati</taxon>
        <taxon>Bacillota</taxon>
        <taxon>Clostridia</taxon>
        <taxon>Lachnospirales</taxon>
        <taxon>Lachnospiraceae</taxon>
        <taxon>Jutongia</taxon>
    </lineage>
</organism>
<gene>
    <name evidence="2" type="ORF">H8700_01390</name>
</gene>
<dbReference type="InterPro" id="IPR016181">
    <property type="entry name" value="Acyl_CoA_acyltransferase"/>
</dbReference>
<dbReference type="InterPro" id="IPR058595">
    <property type="entry name" value="Avidin-like"/>
</dbReference>
<dbReference type="Gene3D" id="3.40.630.30">
    <property type="match status" value="1"/>
</dbReference>
<dbReference type="CDD" id="cd04301">
    <property type="entry name" value="NAT_SF"/>
    <property type="match status" value="1"/>
</dbReference>
<dbReference type="RefSeq" id="WP_249302486.1">
    <property type="nucleotide sequence ID" value="NZ_JACRSW010000004.1"/>
</dbReference>
<reference evidence="2 3" key="1">
    <citation type="submission" date="2020-08" db="EMBL/GenBank/DDBJ databases">
        <title>Genome public.</title>
        <authorList>
            <person name="Liu C."/>
            <person name="Sun Q."/>
        </authorList>
    </citation>
    <scope>NUCLEOTIDE SEQUENCE [LARGE SCALE GENOMIC DNA]</scope>
    <source>
        <strain evidence="2 3">BX3</strain>
    </source>
</reference>
<dbReference type="SUPFAM" id="SSF55729">
    <property type="entry name" value="Acyl-CoA N-acyltransferases (Nat)"/>
    <property type="match status" value="1"/>
</dbReference>
<sequence>MIYELANPEDIQAVYNVVQHTIKTIYPKYYPMEVVDFFYGHHSEDAIEKDIKNGYVSVLKIDGTIVATGCFVDNHITRIYVLPEHQKKGYGTFIMKNIEVQISEKYDKEYLDASLPAAALYEKLGFSTVKHECYPVENGVILAYEVMEKELHKISTDINYDGRKFIPKMNSENGEVGEQTNFTYHQNGNLLWAEYSGGDILKGSLIGSVLCNGELDFVYHHMNQNMQIKTGKCHSVPTVQENGKIELSEKWQWTSGDYSKGESLLVEV</sequence>
<dbReference type="InterPro" id="IPR000182">
    <property type="entry name" value="GNAT_dom"/>
</dbReference>
<name>A0ABR7MRF2_9FIRM</name>
<dbReference type="PANTHER" id="PTHR43451:SF1">
    <property type="entry name" value="ACETYLTRANSFERASE"/>
    <property type="match status" value="1"/>
</dbReference>
<evidence type="ECO:0000313" key="3">
    <source>
        <dbReference type="Proteomes" id="UP000637513"/>
    </source>
</evidence>
<dbReference type="Proteomes" id="UP000637513">
    <property type="component" value="Unassembled WGS sequence"/>
</dbReference>
<proteinExistence type="predicted"/>
<evidence type="ECO:0000313" key="2">
    <source>
        <dbReference type="EMBL" id="MBC8556376.1"/>
    </source>
</evidence>